<keyword evidence="1" id="KW-0378">Hydrolase</keyword>
<gene>
    <name evidence="1" type="ORF">SAMN04489864_102362</name>
</gene>
<dbReference type="Proteomes" id="UP000199666">
    <property type="component" value="Unassembled WGS sequence"/>
</dbReference>
<proteinExistence type="predicted"/>
<protein>
    <submittedName>
        <fullName evidence="1">Unsaturated rhamnogalacturonyl hydrolase</fullName>
    </submittedName>
</protein>
<name>A0A1I2UUT0_9SPHI</name>
<dbReference type="Gene3D" id="3.40.50.880">
    <property type="match status" value="1"/>
</dbReference>
<dbReference type="OrthoDB" id="6381507at2"/>
<evidence type="ECO:0000313" key="2">
    <source>
        <dbReference type="Proteomes" id="UP000199666"/>
    </source>
</evidence>
<dbReference type="GO" id="GO:0016787">
    <property type="term" value="F:hydrolase activity"/>
    <property type="evidence" value="ECO:0007669"/>
    <property type="project" value="UniProtKB-KW"/>
</dbReference>
<dbReference type="STRING" id="414048.SAMN04489864_102362"/>
<evidence type="ECO:0000313" key="1">
    <source>
        <dbReference type="EMBL" id="SFG80862.1"/>
    </source>
</evidence>
<accession>A0A1I2UUT0</accession>
<reference evidence="1 2" key="1">
    <citation type="submission" date="2016-10" db="EMBL/GenBank/DDBJ databases">
        <authorList>
            <person name="de Groot N.N."/>
        </authorList>
    </citation>
    <scope>NUCLEOTIDE SEQUENCE [LARGE SCALE GENOMIC DNA]</scope>
    <source>
        <strain evidence="1 2">DSM 18684</strain>
    </source>
</reference>
<dbReference type="RefSeq" id="WP_090992400.1">
    <property type="nucleotide sequence ID" value="NZ_FOPP01000002.1"/>
</dbReference>
<dbReference type="InterPro" id="IPR029062">
    <property type="entry name" value="Class_I_gatase-like"/>
</dbReference>
<keyword evidence="2" id="KW-1185">Reference proteome</keyword>
<dbReference type="AlphaFoldDB" id="A0A1I2UUT0"/>
<dbReference type="SUPFAM" id="SSF52317">
    <property type="entry name" value="Class I glutamine amidotransferase-like"/>
    <property type="match status" value="1"/>
</dbReference>
<organism evidence="1 2">
    <name type="scientific">Pedobacter insulae</name>
    <dbReference type="NCBI Taxonomy" id="414048"/>
    <lineage>
        <taxon>Bacteria</taxon>
        <taxon>Pseudomonadati</taxon>
        <taxon>Bacteroidota</taxon>
        <taxon>Sphingobacteriia</taxon>
        <taxon>Sphingobacteriales</taxon>
        <taxon>Sphingobacteriaceae</taxon>
        <taxon>Pedobacter</taxon>
    </lineage>
</organism>
<sequence length="261" mass="29013">MKNILSLIIGCLIFSTGFAQKSVLLDSYFNNEFKKGANGEKISFHYKWDETAATGFSILGDAFKKEGFALATLREAPTTANLKNHTVYIIVDPDHIKDNPTPNYVDAQSISAITKWVKAGGALVLFANDSSNTELKHFNKLANVFGINFNDQMINHVTNDVTREGGGVDTRNNKMFPTAKMVYMKDACSISVKGKAYPLLKQRNDIIIAGNDYGKGFVIAIGDPWLYNEYVNGNLQVEFENDKGARDLVNWLKNKLNNIAK</sequence>
<dbReference type="EMBL" id="FOPP01000002">
    <property type="protein sequence ID" value="SFG80862.1"/>
    <property type="molecule type" value="Genomic_DNA"/>
</dbReference>